<sequence length="397" mass="44866">MVLYKVWKESYLMHFKITQEMKQRIIVYSASLIIAILFFTILNRFKDITRSIQFIITILFPFLLGIGLAFILNNPQKWVENKLLANTPMQNKHKRILSTGIVFILTIGFLILFFSIIIPNTIDSVRQFSKNIAIYSDTLIGYTKDFAYKLNISEKQVEQLLINFNITKKITSVLTESIPKIASYSYSFVKGFINIILALVSAFYILLDRETLVKGIKKLNYSLFDKNFANYLTLWTNDAKTVFEQYIVGNIIDSFIVGVICYFGALVLKLPYASMIALIIGVTNVIPVFGPFLGAIPVIIILCLIDPFSALIFTIFIFILQQCDGNIIKPIVLGDKLGMSGFWILFSVTVGGALFGVVGMFLGVPIFALIYAGVHDYIQVRLRNKKITINDKAGTID</sequence>
<feature type="transmembrane region" description="Helical" evidence="8">
    <location>
        <begin position="96"/>
        <end position="118"/>
    </location>
</feature>
<evidence type="ECO:0000256" key="6">
    <source>
        <dbReference type="ARBA" id="ARBA00022989"/>
    </source>
</evidence>
<evidence type="ECO:0000256" key="2">
    <source>
        <dbReference type="ARBA" id="ARBA00009773"/>
    </source>
</evidence>
<keyword evidence="6 8" id="KW-1133">Transmembrane helix</keyword>
<dbReference type="GO" id="GO:0055085">
    <property type="term" value="P:transmembrane transport"/>
    <property type="evidence" value="ECO:0007669"/>
    <property type="project" value="TreeGrafter"/>
</dbReference>
<reference evidence="9 10" key="1">
    <citation type="submission" date="2018-08" db="EMBL/GenBank/DDBJ databases">
        <title>A genome reference for cultivated species of the human gut microbiota.</title>
        <authorList>
            <person name="Zou Y."/>
            <person name="Xue W."/>
            <person name="Luo G."/>
        </authorList>
    </citation>
    <scope>NUCLEOTIDE SEQUENCE [LARGE SCALE GENOMIC DNA]</scope>
    <source>
        <strain evidence="9 10">AF15-20</strain>
    </source>
</reference>
<evidence type="ECO:0000256" key="5">
    <source>
        <dbReference type="ARBA" id="ARBA00022692"/>
    </source>
</evidence>
<feature type="transmembrane region" description="Helical" evidence="8">
    <location>
        <begin position="25"/>
        <end position="42"/>
    </location>
</feature>
<dbReference type="PANTHER" id="PTHR21716">
    <property type="entry name" value="TRANSMEMBRANE PROTEIN"/>
    <property type="match status" value="1"/>
</dbReference>
<dbReference type="Pfam" id="PF01594">
    <property type="entry name" value="AI-2E_transport"/>
    <property type="match status" value="1"/>
</dbReference>
<accession>A0A395W6W2</accession>
<evidence type="ECO:0000313" key="10">
    <source>
        <dbReference type="Proteomes" id="UP000265489"/>
    </source>
</evidence>
<proteinExistence type="inferred from homology"/>
<evidence type="ECO:0000256" key="7">
    <source>
        <dbReference type="ARBA" id="ARBA00023136"/>
    </source>
</evidence>
<evidence type="ECO:0000313" key="9">
    <source>
        <dbReference type="EMBL" id="RGU89786.1"/>
    </source>
</evidence>
<evidence type="ECO:0000256" key="8">
    <source>
        <dbReference type="SAM" id="Phobius"/>
    </source>
</evidence>
<organism evidence="9 10">
    <name type="scientific">Holdemanella biformis</name>
    <dbReference type="NCBI Taxonomy" id="1735"/>
    <lineage>
        <taxon>Bacteria</taxon>
        <taxon>Bacillati</taxon>
        <taxon>Bacillota</taxon>
        <taxon>Erysipelotrichia</taxon>
        <taxon>Erysipelotrichales</taxon>
        <taxon>Erysipelotrichaceae</taxon>
        <taxon>Holdemanella</taxon>
    </lineage>
</organism>
<gene>
    <name evidence="9" type="ORF">DWW32_10310</name>
</gene>
<feature type="transmembrane region" description="Helical" evidence="8">
    <location>
        <begin position="188"/>
        <end position="207"/>
    </location>
</feature>
<feature type="transmembrane region" description="Helical" evidence="8">
    <location>
        <begin position="299"/>
        <end position="320"/>
    </location>
</feature>
<keyword evidence="4" id="KW-1003">Cell membrane</keyword>
<dbReference type="GO" id="GO:0005886">
    <property type="term" value="C:plasma membrane"/>
    <property type="evidence" value="ECO:0007669"/>
    <property type="project" value="UniProtKB-SubCell"/>
</dbReference>
<feature type="transmembrane region" description="Helical" evidence="8">
    <location>
        <begin position="341"/>
        <end position="374"/>
    </location>
</feature>
<keyword evidence="7 8" id="KW-0472">Membrane</keyword>
<feature type="transmembrane region" description="Helical" evidence="8">
    <location>
        <begin position="275"/>
        <end position="293"/>
    </location>
</feature>
<keyword evidence="3" id="KW-0813">Transport</keyword>
<dbReference type="InterPro" id="IPR002549">
    <property type="entry name" value="AI-2E-like"/>
</dbReference>
<feature type="transmembrane region" description="Helical" evidence="8">
    <location>
        <begin position="54"/>
        <end position="72"/>
    </location>
</feature>
<comment type="caution">
    <text evidence="9">The sequence shown here is derived from an EMBL/GenBank/DDBJ whole genome shotgun (WGS) entry which is preliminary data.</text>
</comment>
<evidence type="ECO:0000256" key="3">
    <source>
        <dbReference type="ARBA" id="ARBA00022448"/>
    </source>
</evidence>
<evidence type="ECO:0000256" key="4">
    <source>
        <dbReference type="ARBA" id="ARBA00022475"/>
    </source>
</evidence>
<comment type="similarity">
    <text evidence="2">Belongs to the autoinducer-2 exporter (AI-2E) (TC 2.A.86) family.</text>
</comment>
<keyword evidence="5 8" id="KW-0812">Transmembrane</keyword>
<evidence type="ECO:0000256" key="1">
    <source>
        <dbReference type="ARBA" id="ARBA00004651"/>
    </source>
</evidence>
<name>A0A395W6W2_9FIRM</name>
<protein>
    <submittedName>
        <fullName evidence="9">AI-2E family transporter</fullName>
    </submittedName>
</protein>
<dbReference type="Proteomes" id="UP000265489">
    <property type="component" value="Unassembled WGS sequence"/>
</dbReference>
<comment type="subcellular location">
    <subcellularLocation>
        <location evidence="1">Cell membrane</location>
        <topology evidence="1">Multi-pass membrane protein</topology>
    </subcellularLocation>
</comment>
<dbReference type="AlphaFoldDB" id="A0A395W6W2"/>
<dbReference type="EMBL" id="QRYQ01000023">
    <property type="protein sequence ID" value="RGU89786.1"/>
    <property type="molecule type" value="Genomic_DNA"/>
</dbReference>
<feature type="transmembrane region" description="Helical" evidence="8">
    <location>
        <begin position="246"/>
        <end position="268"/>
    </location>
</feature>
<dbReference type="PANTHER" id="PTHR21716:SF53">
    <property type="entry name" value="PERMEASE PERM-RELATED"/>
    <property type="match status" value="1"/>
</dbReference>